<dbReference type="AlphaFoldDB" id="A0A4R4X2X9"/>
<feature type="transmembrane region" description="Helical" evidence="8">
    <location>
        <begin position="202"/>
        <end position="225"/>
    </location>
</feature>
<dbReference type="PANTHER" id="PTHR31806:SF1">
    <property type="entry name" value="PURINE-CYTOSINE PERMEASE FCY2-RELATED"/>
    <property type="match status" value="1"/>
</dbReference>
<evidence type="ECO:0000256" key="5">
    <source>
        <dbReference type="ARBA" id="ARBA00022989"/>
    </source>
</evidence>
<gene>
    <name evidence="9" type="ORF">E1294_05305</name>
</gene>
<dbReference type="PIRSF" id="PIRSF002744">
    <property type="entry name" value="Pur-cyt_permease"/>
    <property type="match status" value="1"/>
</dbReference>
<keyword evidence="4 8" id="KW-0812">Transmembrane</keyword>
<keyword evidence="10" id="KW-1185">Reference proteome</keyword>
<feature type="transmembrane region" description="Helical" evidence="8">
    <location>
        <begin position="451"/>
        <end position="472"/>
    </location>
</feature>
<name>A0A4R4X2X9_9ACTN</name>
<dbReference type="OrthoDB" id="9809167at2"/>
<sequence length="485" mass="50493">MDTMAVEQNGINAVPESERHGRPRDLFWPWAGSNLSLFGVAFGVYIVGLGLGVVPAIITGAIGYALSFLLVGLVAIAGARSGVPTMTLGRAPFGYQGNKLPAALSYLSNVGWEIVLVTLAAQSGAAILGRLAPGIPPATATAVCFAVAAVVVIAVGVYGHAMIMVVQRYLTYAFVVLTVVYMILMAPRLGVSLETTAGPGGWVGGIIFAMTLLGLGWVNCGADYSRYLPPESRPRPVAVWTMLGGALPPMVLLVFGVLLAGGDPALAEAAGGDPVAALAGALPTWFLLPYLLTAIGGFLAGAIMDIYSSGLSMLALGVPIRRHYAVLIDGLLMVLGGYYLLFVSTSFLATFQAFLAIIGVVMAAWVAVFLVDMWRLREGGRSYGGPRPAGGQDTRADRERLLRPGAPALHWPGLVSLVVASIVGLGLITSADENIAAVVGFLMSRELQTGTFGAANIGVVVALVVAGALYYLMTAFIRRGDRGTR</sequence>
<proteinExistence type="inferred from homology"/>
<dbReference type="InterPro" id="IPR001248">
    <property type="entry name" value="Pur-cyt_permease"/>
</dbReference>
<evidence type="ECO:0000256" key="8">
    <source>
        <dbReference type="SAM" id="Phobius"/>
    </source>
</evidence>
<evidence type="ECO:0000256" key="3">
    <source>
        <dbReference type="ARBA" id="ARBA00022448"/>
    </source>
</evidence>
<organism evidence="9 10">
    <name type="scientific">Nonomuraea diastatica</name>
    <dbReference type="NCBI Taxonomy" id="1848329"/>
    <lineage>
        <taxon>Bacteria</taxon>
        <taxon>Bacillati</taxon>
        <taxon>Actinomycetota</taxon>
        <taxon>Actinomycetes</taxon>
        <taxon>Streptosporangiales</taxon>
        <taxon>Streptosporangiaceae</taxon>
        <taxon>Nonomuraea</taxon>
    </lineage>
</organism>
<feature type="transmembrane region" description="Helical" evidence="8">
    <location>
        <begin position="134"/>
        <end position="157"/>
    </location>
</feature>
<keyword evidence="6 7" id="KW-0472">Membrane</keyword>
<reference evidence="9 10" key="1">
    <citation type="submission" date="2019-03" db="EMBL/GenBank/DDBJ databases">
        <title>Draft genome sequences of novel Actinobacteria.</title>
        <authorList>
            <person name="Sahin N."/>
            <person name="Ay H."/>
            <person name="Saygin H."/>
        </authorList>
    </citation>
    <scope>NUCLEOTIDE SEQUENCE [LARGE SCALE GENOMIC DNA]</scope>
    <source>
        <strain evidence="9 10">KC712</strain>
    </source>
</reference>
<keyword evidence="5 8" id="KW-1133">Transmembrane helix</keyword>
<comment type="caution">
    <text evidence="9">The sequence shown here is derived from an EMBL/GenBank/DDBJ whole genome shotgun (WGS) entry which is preliminary data.</text>
</comment>
<evidence type="ECO:0000256" key="2">
    <source>
        <dbReference type="ARBA" id="ARBA00008974"/>
    </source>
</evidence>
<dbReference type="GO" id="GO:0005886">
    <property type="term" value="C:plasma membrane"/>
    <property type="evidence" value="ECO:0007669"/>
    <property type="project" value="TreeGrafter"/>
</dbReference>
<dbReference type="RefSeq" id="WP_132505029.1">
    <property type="nucleotide sequence ID" value="NZ_SMKP01000010.1"/>
</dbReference>
<keyword evidence="3 7" id="KW-0813">Transport</keyword>
<feature type="transmembrane region" description="Helical" evidence="8">
    <location>
        <begin position="100"/>
        <end position="122"/>
    </location>
</feature>
<dbReference type="Gene3D" id="1.10.4160.10">
    <property type="entry name" value="Hydantoin permease"/>
    <property type="match status" value="1"/>
</dbReference>
<dbReference type="Pfam" id="PF02133">
    <property type="entry name" value="Transp_cyt_pur"/>
    <property type="match status" value="1"/>
</dbReference>
<protein>
    <submittedName>
        <fullName evidence="9">Thiamine permease</fullName>
    </submittedName>
</protein>
<feature type="transmembrane region" description="Helical" evidence="8">
    <location>
        <begin position="282"/>
        <end position="303"/>
    </location>
</feature>
<evidence type="ECO:0000256" key="1">
    <source>
        <dbReference type="ARBA" id="ARBA00004141"/>
    </source>
</evidence>
<feature type="transmembrane region" description="Helical" evidence="8">
    <location>
        <begin position="324"/>
        <end position="341"/>
    </location>
</feature>
<feature type="transmembrane region" description="Helical" evidence="8">
    <location>
        <begin position="169"/>
        <end position="190"/>
    </location>
</feature>
<comment type="subcellular location">
    <subcellularLocation>
        <location evidence="1">Membrane</location>
        <topology evidence="1">Multi-pass membrane protein</topology>
    </subcellularLocation>
</comment>
<dbReference type="InterPro" id="IPR026030">
    <property type="entry name" value="Pur-cyt_permease_Fcy2/21/22"/>
</dbReference>
<feature type="transmembrane region" description="Helical" evidence="8">
    <location>
        <begin position="347"/>
        <end position="371"/>
    </location>
</feature>
<evidence type="ECO:0000256" key="7">
    <source>
        <dbReference type="PIRNR" id="PIRNR002744"/>
    </source>
</evidence>
<feature type="transmembrane region" description="Helical" evidence="8">
    <location>
        <begin position="26"/>
        <end position="47"/>
    </location>
</feature>
<accession>A0A4R4X2X9</accession>
<evidence type="ECO:0000256" key="6">
    <source>
        <dbReference type="ARBA" id="ARBA00023136"/>
    </source>
</evidence>
<comment type="similarity">
    <text evidence="2 7">Belongs to the purine-cytosine permease (2.A.39) family.</text>
</comment>
<feature type="transmembrane region" description="Helical" evidence="8">
    <location>
        <begin position="53"/>
        <end position="79"/>
    </location>
</feature>
<feature type="transmembrane region" description="Helical" evidence="8">
    <location>
        <begin position="408"/>
        <end position="431"/>
    </location>
</feature>
<evidence type="ECO:0000313" key="10">
    <source>
        <dbReference type="Proteomes" id="UP000294543"/>
    </source>
</evidence>
<feature type="transmembrane region" description="Helical" evidence="8">
    <location>
        <begin position="237"/>
        <end position="262"/>
    </location>
</feature>
<dbReference type="EMBL" id="SMKP01000010">
    <property type="protein sequence ID" value="TDD24600.1"/>
    <property type="molecule type" value="Genomic_DNA"/>
</dbReference>
<dbReference type="GO" id="GO:0022857">
    <property type="term" value="F:transmembrane transporter activity"/>
    <property type="evidence" value="ECO:0007669"/>
    <property type="project" value="InterPro"/>
</dbReference>
<dbReference type="Proteomes" id="UP000294543">
    <property type="component" value="Unassembled WGS sequence"/>
</dbReference>
<evidence type="ECO:0000313" key="9">
    <source>
        <dbReference type="EMBL" id="TDD24600.1"/>
    </source>
</evidence>
<dbReference type="PANTHER" id="PTHR31806">
    <property type="entry name" value="PURINE-CYTOSINE PERMEASE FCY2-RELATED"/>
    <property type="match status" value="1"/>
</dbReference>
<evidence type="ECO:0000256" key="4">
    <source>
        <dbReference type="ARBA" id="ARBA00022692"/>
    </source>
</evidence>